<reference evidence="4" key="2">
    <citation type="journal article" date="2018" name="ISME J.">
        <title>A dynamic microbial community with high functional redundancy inhabits the cold, oxic subseafloor aquifer.</title>
        <authorList>
            <person name="Tully B.J."/>
            <person name="Wheat C.G."/>
            <person name="Glazer B.T."/>
            <person name="Huber J.A."/>
        </authorList>
    </citation>
    <scope>NUCLEOTIDE SEQUENCE</scope>
    <source>
        <strain evidence="4">NORP83</strain>
    </source>
</reference>
<dbReference type="InterPro" id="IPR006059">
    <property type="entry name" value="SBP"/>
</dbReference>
<feature type="signal peptide" evidence="3">
    <location>
        <begin position="1"/>
        <end position="30"/>
    </location>
</feature>
<comment type="similarity">
    <text evidence="2">Belongs to the bacterial solute-binding protein 1 family.</text>
</comment>
<dbReference type="PANTHER" id="PTHR43649">
    <property type="entry name" value="ARABINOSE-BINDING PROTEIN-RELATED"/>
    <property type="match status" value="1"/>
</dbReference>
<organism evidence="4">
    <name type="scientific">OCS116 cluster bacterium</name>
    <dbReference type="NCBI Taxonomy" id="2030921"/>
    <lineage>
        <taxon>Bacteria</taxon>
        <taxon>Pseudomonadati</taxon>
        <taxon>Pseudomonadota</taxon>
        <taxon>Alphaproteobacteria</taxon>
        <taxon>OCS116 cluster</taxon>
    </lineage>
</organism>
<evidence type="ECO:0000313" key="4">
    <source>
        <dbReference type="EMBL" id="PCJ03738.1"/>
    </source>
</evidence>
<comment type="subcellular location">
    <subcellularLocation>
        <location evidence="1">Periplasm</location>
    </subcellularLocation>
</comment>
<dbReference type="AlphaFoldDB" id="A0A2A4ZB12"/>
<dbReference type="GO" id="GO:0042597">
    <property type="term" value="C:periplasmic space"/>
    <property type="evidence" value="ECO:0007669"/>
    <property type="project" value="UniProtKB-SubCell"/>
</dbReference>
<name>A0A2A4ZB12_9PROT</name>
<evidence type="ECO:0000256" key="3">
    <source>
        <dbReference type="SAM" id="SignalP"/>
    </source>
</evidence>
<protein>
    <submittedName>
        <fullName evidence="4">ABC transporter substrate-binding protein</fullName>
    </submittedName>
</protein>
<evidence type="ECO:0000256" key="2">
    <source>
        <dbReference type="ARBA" id="ARBA00008520"/>
    </source>
</evidence>
<gene>
    <name evidence="4" type="ORF">COB13_00440</name>
</gene>
<dbReference type="SUPFAM" id="SSF53850">
    <property type="entry name" value="Periplasmic binding protein-like II"/>
    <property type="match status" value="1"/>
</dbReference>
<dbReference type="PANTHER" id="PTHR43649:SF32">
    <property type="entry name" value="SUGAR BINDING SECRETED PROTEIN"/>
    <property type="match status" value="1"/>
</dbReference>
<dbReference type="EMBL" id="NVUS01000001">
    <property type="protein sequence ID" value="PCJ03738.1"/>
    <property type="molecule type" value="Genomic_DNA"/>
</dbReference>
<dbReference type="Pfam" id="PF13416">
    <property type="entry name" value="SBP_bac_8"/>
    <property type="match status" value="1"/>
</dbReference>
<keyword evidence="3" id="KW-0732">Signal</keyword>
<proteinExistence type="inferred from homology"/>
<evidence type="ECO:0000256" key="1">
    <source>
        <dbReference type="ARBA" id="ARBA00004418"/>
    </source>
</evidence>
<comment type="caution">
    <text evidence="4">The sequence shown here is derived from an EMBL/GenBank/DDBJ whole genome shotgun (WGS) entry which is preliminary data.</text>
</comment>
<reference key="1">
    <citation type="submission" date="2017-08" db="EMBL/GenBank/DDBJ databases">
        <title>A dynamic microbial community with high functional redundancy inhabits the cold, oxic subseafloor aquifer.</title>
        <authorList>
            <person name="Tully B.J."/>
            <person name="Wheat C.G."/>
            <person name="Glazer B.T."/>
            <person name="Huber J.A."/>
        </authorList>
    </citation>
    <scope>NUCLEOTIDE SEQUENCE [LARGE SCALE GENOMIC DNA]</scope>
</reference>
<accession>A0A2A4ZB12</accession>
<sequence>MKKSMKTWLKGVSILAVASVSLASASMASAEEVTIWCWDPNFNVKIMQEAADRYTKAHPDVTFNIVDFAKSDVEQKLQVALASGATDVLPDIVLIEDYFSQRYLQAFPGSFAEIGAVVDHSVFAPYKVELMTVDGKVYGMPFDSGVAGLFYRTDYLAEAGFSSADMQNITWDRYLEIGQVVFDKTGHKMMGLDPNDAGLTRIMMQSGGQWYFDKSGQELNIIGNEALAKSLEVQQKLQQSNMYKPTAGWAEYVGSFTSGETASVVSGVWMIGTVKSQADQSGKWGVAPVPRLDMEGSKNASNLGGSSWYVLETSDEKDVSIAFLDEIYAKDLGFYQTILQDRGAVGSLMASRDGDAYQTPDPFFNNEPVWQNFSKWLGEIPAVNYGVYTPEADSAVVALLPAIKDGMPIDEALKAIDAQVRSQTQ</sequence>
<dbReference type="InterPro" id="IPR050490">
    <property type="entry name" value="Bact_solute-bd_prot1"/>
</dbReference>
<feature type="chain" id="PRO_5012607756" evidence="3">
    <location>
        <begin position="31"/>
        <end position="425"/>
    </location>
</feature>
<dbReference type="Gene3D" id="3.40.190.10">
    <property type="entry name" value="Periplasmic binding protein-like II"/>
    <property type="match status" value="1"/>
</dbReference>